<evidence type="ECO:0000256" key="2">
    <source>
        <dbReference type="ARBA" id="ARBA00023235"/>
    </source>
</evidence>
<proteinExistence type="inferred from homology"/>
<protein>
    <submittedName>
        <fullName evidence="3">Uncharacterized protein</fullName>
    </submittedName>
</protein>
<dbReference type="GO" id="GO:0016853">
    <property type="term" value="F:isomerase activity"/>
    <property type="evidence" value="ECO:0007669"/>
    <property type="project" value="UniProtKB-KW"/>
</dbReference>
<dbReference type="GO" id="GO:0005737">
    <property type="term" value="C:cytoplasm"/>
    <property type="evidence" value="ECO:0007669"/>
    <property type="project" value="TreeGrafter"/>
</dbReference>
<comment type="caution">
    <text evidence="3">The sequence shown here is derived from an EMBL/GenBank/DDBJ whole genome shotgun (WGS) entry which is preliminary data.</text>
</comment>
<gene>
    <name evidence="3" type="ORF">RGQ29_007971</name>
</gene>
<dbReference type="Proteomes" id="UP001324115">
    <property type="component" value="Unassembled WGS sequence"/>
</dbReference>
<reference evidence="3 4" key="1">
    <citation type="journal article" date="2023" name="G3 (Bethesda)">
        <title>A haplotype-resolved chromosome-scale genome for Quercus rubra L. provides insights into the genetics of adaptive traits for red oak species.</title>
        <authorList>
            <person name="Kapoor B."/>
            <person name="Jenkins J."/>
            <person name="Schmutz J."/>
            <person name="Zhebentyayeva T."/>
            <person name="Kuelheim C."/>
            <person name="Coggeshall M."/>
            <person name="Heim C."/>
            <person name="Lasky J.R."/>
            <person name="Leites L."/>
            <person name="Islam-Faridi N."/>
            <person name="Romero-Severson J."/>
            <person name="DeLeo V.L."/>
            <person name="Lucas S.M."/>
            <person name="Lazic D."/>
            <person name="Gailing O."/>
            <person name="Carlson J."/>
            <person name="Staton M."/>
        </authorList>
    </citation>
    <scope>NUCLEOTIDE SEQUENCE [LARGE SCALE GENOMIC DNA]</scope>
    <source>
        <strain evidence="3">Pseudo-F2</strain>
    </source>
</reference>
<keyword evidence="4" id="KW-1185">Reference proteome</keyword>
<dbReference type="PANTHER" id="PTHR13774:SF17">
    <property type="entry name" value="PHENAZINE BIOSYNTHESIS-LIKE DOMAIN-CONTAINING PROTEIN"/>
    <property type="match status" value="1"/>
</dbReference>
<organism evidence="3 4">
    <name type="scientific">Quercus rubra</name>
    <name type="common">Northern red oak</name>
    <name type="synonym">Quercus borealis</name>
    <dbReference type="NCBI Taxonomy" id="3512"/>
    <lineage>
        <taxon>Eukaryota</taxon>
        <taxon>Viridiplantae</taxon>
        <taxon>Streptophyta</taxon>
        <taxon>Embryophyta</taxon>
        <taxon>Tracheophyta</taxon>
        <taxon>Spermatophyta</taxon>
        <taxon>Magnoliopsida</taxon>
        <taxon>eudicotyledons</taxon>
        <taxon>Gunneridae</taxon>
        <taxon>Pentapetalae</taxon>
        <taxon>rosids</taxon>
        <taxon>fabids</taxon>
        <taxon>Fagales</taxon>
        <taxon>Fagaceae</taxon>
        <taxon>Quercus</taxon>
    </lineage>
</organism>
<evidence type="ECO:0000256" key="1">
    <source>
        <dbReference type="ARBA" id="ARBA00008270"/>
    </source>
</evidence>
<evidence type="ECO:0000313" key="3">
    <source>
        <dbReference type="EMBL" id="KAK4558436.1"/>
    </source>
</evidence>
<dbReference type="AlphaFoldDB" id="A0AAN7DZ29"/>
<dbReference type="EMBL" id="JAXUIC010000012">
    <property type="protein sequence ID" value="KAK4558436.1"/>
    <property type="molecule type" value="Genomic_DNA"/>
</dbReference>
<dbReference type="Pfam" id="PF02567">
    <property type="entry name" value="PhzC-PhzF"/>
    <property type="match status" value="1"/>
</dbReference>
<dbReference type="InterPro" id="IPR003719">
    <property type="entry name" value="Phenazine_PhzF-like"/>
</dbReference>
<keyword evidence="2" id="KW-0413">Isomerase</keyword>
<comment type="similarity">
    <text evidence="1">Belongs to the PhzF family.</text>
</comment>
<dbReference type="PANTHER" id="PTHR13774">
    <property type="entry name" value="PHENAZINE BIOSYNTHESIS PROTEIN"/>
    <property type="match status" value="1"/>
</dbReference>
<sequence length="306" mass="32959">MTDLNSTEVLTIFNALNDASVIDIKRTTTKNDIVVILSSGQAVEELQPQFDAILMQYANVQEGVELCGHATLAAAHALFSSGLVNSNIIEFVTLSRILTAKKFQETKASNSSDIQNGESQDCFLIELDFPTVPTIDFNSEEVSSISSALNGASVIDIKKTSSLDALFVVLPSGESVVEIRLEFDTICKCPEKGIIVSGAAPSGSGFDFYSRFFAPKLGVNEDPVCGSAHCALAPYWSKKLGKCDFVAFAASPRSGVLNIHLDEHNQRVLLRGKAVTVMEGTMHSSLQLRLQFVVAVTPSLQLVLPL</sequence>
<dbReference type="SUPFAM" id="SSF54506">
    <property type="entry name" value="Diaminopimelate epimerase-like"/>
    <property type="match status" value="1"/>
</dbReference>
<evidence type="ECO:0000313" key="4">
    <source>
        <dbReference type="Proteomes" id="UP001324115"/>
    </source>
</evidence>
<dbReference type="Gene3D" id="3.10.310.10">
    <property type="entry name" value="Diaminopimelate Epimerase, Chain A, domain 1"/>
    <property type="match status" value="2"/>
</dbReference>
<accession>A0AAN7DZ29</accession>
<name>A0AAN7DZ29_QUERU</name>